<sequence>MSEPFKGPFDGRPLAFAIAIAAILLTAANLRGGIVVVGPLVEDIRASLAFNASQFSMLTTLPLICFGVVSSLVPALARRLEPPQLVILGLLLITVGALLRITSEFPLILAGTLLLGAAIAVLNVMIPGLVKGYFPRHPGVMTGLYTVTLGIGAGLGVYLAVPLRDMFDNWRAPMTLWAILPPLCILPWLYLLRVHSRTYRPPQAAHISLWRNGRAWAITGFMGLQSTNFYSVITWLPNILIDSGLSDAHAGVAAALVNLAGIPASLVTPLLATRLKDQRVLILIIALLGTAGLTGLMLAPSQAPLLWSCLIGVSGGAALSLALTLFALRTNSTTQAVALSAMAQSVGYLIAATGPLVIGTLNDLSGSWLYAIALLLALQCLQCLMGLVAGKAGTIGQA</sequence>
<protein>
    <submittedName>
        <fullName evidence="5">MFS transporter</fullName>
    </submittedName>
</protein>
<dbReference type="EMBL" id="BMIJ01000009">
    <property type="protein sequence ID" value="GGC08584.1"/>
    <property type="molecule type" value="Genomic_DNA"/>
</dbReference>
<dbReference type="RefSeq" id="WP_188751430.1">
    <property type="nucleotide sequence ID" value="NZ_BMIJ01000009.1"/>
</dbReference>
<dbReference type="PANTHER" id="PTHR23523">
    <property type="match status" value="1"/>
</dbReference>
<evidence type="ECO:0000256" key="4">
    <source>
        <dbReference type="SAM" id="Phobius"/>
    </source>
</evidence>
<feature type="transmembrane region" description="Helical" evidence="4">
    <location>
        <begin position="215"/>
        <end position="236"/>
    </location>
</feature>
<evidence type="ECO:0000256" key="3">
    <source>
        <dbReference type="ARBA" id="ARBA00023136"/>
    </source>
</evidence>
<keyword evidence="1 4" id="KW-0812">Transmembrane</keyword>
<dbReference type="CDD" id="cd17339">
    <property type="entry name" value="MFS_NIMT_CynX_like"/>
    <property type="match status" value="1"/>
</dbReference>
<feature type="transmembrane region" description="Helical" evidence="4">
    <location>
        <begin position="142"/>
        <end position="163"/>
    </location>
</feature>
<keyword evidence="6" id="KW-1185">Reference proteome</keyword>
<dbReference type="Pfam" id="PF07690">
    <property type="entry name" value="MFS_1"/>
    <property type="match status" value="1"/>
</dbReference>
<reference evidence="6" key="1">
    <citation type="journal article" date="2019" name="Int. J. Syst. Evol. Microbiol.">
        <title>The Global Catalogue of Microorganisms (GCM) 10K type strain sequencing project: providing services to taxonomists for standard genome sequencing and annotation.</title>
        <authorList>
            <consortium name="The Broad Institute Genomics Platform"/>
            <consortium name="The Broad Institute Genome Sequencing Center for Infectious Disease"/>
            <person name="Wu L."/>
            <person name="Ma J."/>
        </authorList>
    </citation>
    <scope>NUCLEOTIDE SEQUENCE [LARGE SCALE GENOMIC DNA]</scope>
    <source>
        <strain evidence="6">CGMCC 1.15341</strain>
    </source>
</reference>
<feature type="transmembrane region" description="Helical" evidence="4">
    <location>
        <begin position="107"/>
        <end position="130"/>
    </location>
</feature>
<proteinExistence type="predicted"/>
<dbReference type="SUPFAM" id="SSF103473">
    <property type="entry name" value="MFS general substrate transporter"/>
    <property type="match status" value="1"/>
</dbReference>
<keyword evidence="2 4" id="KW-1133">Transmembrane helix</keyword>
<feature type="transmembrane region" description="Helical" evidence="4">
    <location>
        <begin position="367"/>
        <end position="389"/>
    </location>
</feature>
<comment type="caution">
    <text evidence="5">The sequence shown here is derived from an EMBL/GenBank/DDBJ whole genome shotgun (WGS) entry which is preliminary data.</text>
</comment>
<feature type="transmembrane region" description="Helical" evidence="4">
    <location>
        <begin position="54"/>
        <end position="73"/>
    </location>
</feature>
<keyword evidence="3 4" id="KW-0472">Membrane</keyword>
<feature type="transmembrane region" description="Helical" evidence="4">
    <location>
        <begin position="337"/>
        <end position="361"/>
    </location>
</feature>
<dbReference type="Gene3D" id="1.20.1250.20">
    <property type="entry name" value="MFS general substrate transporter like domains"/>
    <property type="match status" value="2"/>
</dbReference>
<feature type="transmembrane region" description="Helical" evidence="4">
    <location>
        <begin position="85"/>
        <end position="101"/>
    </location>
</feature>
<dbReference type="Proteomes" id="UP000629025">
    <property type="component" value="Unassembled WGS sequence"/>
</dbReference>
<evidence type="ECO:0000256" key="2">
    <source>
        <dbReference type="ARBA" id="ARBA00022989"/>
    </source>
</evidence>
<organism evidence="5 6">
    <name type="scientific">Marinobacterium zhoushanense</name>
    <dbReference type="NCBI Taxonomy" id="1679163"/>
    <lineage>
        <taxon>Bacteria</taxon>
        <taxon>Pseudomonadati</taxon>
        <taxon>Pseudomonadota</taxon>
        <taxon>Gammaproteobacteria</taxon>
        <taxon>Oceanospirillales</taxon>
        <taxon>Oceanospirillaceae</taxon>
        <taxon>Marinobacterium</taxon>
    </lineage>
</organism>
<feature type="transmembrane region" description="Helical" evidence="4">
    <location>
        <begin position="305"/>
        <end position="328"/>
    </location>
</feature>
<gene>
    <name evidence="5" type="ORF">GCM10011352_38640</name>
</gene>
<dbReference type="InterPro" id="IPR011701">
    <property type="entry name" value="MFS"/>
</dbReference>
<dbReference type="InterPro" id="IPR036259">
    <property type="entry name" value="MFS_trans_sf"/>
</dbReference>
<accession>A0ABQ1KVX6</accession>
<name>A0ABQ1KVX6_9GAMM</name>
<feature type="transmembrane region" description="Helical" evidence="4">
    <location>
        <begin position="280"/>
        <end position="299"/>
    </location>
</feature>
<dbReference type="InterPro" id="IPR052524">
    <property type="entry name" value="MFS_Cyanate_Porter"/>
</dbReference>
<feature type="transmembrane region" description="Helical" evidence="4">
    <location>
        <begin position="175"/>
        <end position="194"/>
    </location>
</feature>
<evidence type="ECO:0000313" key="5">
    <source>
        <dbReference type="EMBL" id="GGC08584.1"/>
    </source>
</evidence>
<evidence type="ECO:0000313" key="6">
    <source>
        <dbReference type="Proteomes" id="UP000629025"/>
    </source>
</evidence>
<feature type="transmembrane region" description="Helical" evidence="4">
    <location>
        <begin position="248"/>
        <end position="268"/>
    </location>
</feature>
<evidence type="ECO:0000256" key="1">
    <source>
        <dbReference type="ARBA" id="ARBA00022692"/>
    </source>
</evidence>
<dbReference type="PANTHER" id="PTHR23523:SF2">
    <property type="entry name" value="2-NITROIMIDAZOLE TRANSPORTER"/>
    <property type="match status" value="1"/>
</dbReference>